<dbReference type="InterPro" id="IPR036640">
    <property type="entry name" value="ABC1_TM_sf"/>
</dbReference>
<dbReference type="InterPro" id="IPR011527">
    <property type="entry name" value="ABC1_TM_dom"/>
</dbReference>
<evidence type="ECO:0000256" key="1">
    <source>
        <dbReference type="ARBA" id="ARBA00004651"/>
    </source>
</evidence>
<dbReference type="InterPro" id="IPR017871">
    <property type="entry name" value="ABC_transporter-like_CS"/>
</dbReference>
<dbReference type="PROSITE" id="PS00211">
    <property type="entry name" value="ABC_TRANSPORTER_1"/>
    <property type="match status" value="1"/>
</dbReference>
<comment type="subcellular location">
    <subcellularLocation>
        <location evidence="1">Cell membrane</location>
        <topology evidence="1">Multi-pass membrane protein</topology>
    </subcellularLocation>
</comment>
<dbReference type="InterPro" id="IPR039421">
    <property type="entry name" value="Type_1_exporter"/>
</dbReference>
<feature type="transmembrane region" description="Helical" evidence="5">
    <location>
        <begin position="164"/>
        <end position="184"/>
    </location>
</feature>
<dbReference type="EMBL" id="PEBD01000008">
    <property type="protein sequence ID" value="PHV66583.1"/>
    <property type="molecule type" value="Genomic_DNA"/>
</dbReference>
<evidence type="ECO:0000256" key="2">
    <source>
        <dbReference type="ARBA" id="ARBA00022692"/>
    </source>
</evidence>
<sequence length="569" mass="59435">MRPRHTRTGATILRDSVRSNALLLSGAALLLCLHQACEVAVPVLIGVIIDRAVTNGDLGSLATGITWLAAVFVALTICYRLGARLAMRAALDQAHRLRVQATRRVLDRAMLDTDLRSGELMAVAGTDADETAVLLRYLPQAAGALAAVAVCGGALLVIDIPLGLAVFVGVPVLLLGLQLTAPGLTRQMITQQQGVAETSGSAADLIAGLRPLRGIGAEEAAASRYQKSSQDALVAMRRAARGQGMFMGAAAGISAILAVGVATAAGWFALSGRISVGELVTVLGIAQFFLEPLAVLSMLPGKVSTARASAERLALISDADVVKSRAIMPLGPGPHGIEFRGVEYDSLRGLDIVVKPGECVGIVATSAHDAHAMLALMSGVATPSSGGVWVSNVPAECTDTSERPRPLLIAPHATDLFTGSVMDNLRAGDDDLDPIAVGEVLRTVAGKDVAAAHADGLNHVVADRGYSLSGGQRQRLALVRALLADPAVLVLHDPTTSIDAVTERAVAHHVHRLRHQRRADRTTVVITSSPTLLSVMDRVVLVDGGRAERDGAHADLTAMDNRYREAVLR</sequence>
<feature type="domain" description="ABC transmembrane type-1" evidence="7">
    <location>
        <begin position="26"/>
        <end position="299"/>
    </location>
</feature>
<feature type="transmembrane region" description="Helical" evidence="5">
    <location>
        <begin position="61"/>
        <end position="81"/>
    </location>
</feature>
<dbReference type="GO" id="GO:0005886">
    <property type="term" value="C:plasma membrane"/>
    <property type="evidence" value="ECO:0007669"/>
    <property type="project" value="UniProtKB-SubCell"/>
</dbReference>
<evidence type="ECO:0000256" key="3">
    <source>
        <dbReference type="ARBA" id="ARBA00022989"/>
    </source>
</evidence>
<evidence type="ECO:0000259" key="7">
    <source>
        <dbReference type="PROSITE" id="PS50929"/>
    </source>
</evidence>
<feature type="domain" description="ABC transporter" evidence="6">
    <location>
        <begin position="316"/>
        <end position="569"/>
    </location>
</feature>
<comment type="caution">
    <text evidence="8">The sequence shown here is derived from an EMBL/GenBank/DDBJ whole genome shotgun (WGS) entry which is preliminary data.</text>
</comment>
<dbReference type="InterPro" id="IPR027417">
    <property type="entry name" value="P-loop_NTPase"/>
</dbReference>
<evidence type="ECO:0000313" key="8">
    <source>
        <dbReference type="EMBL" id="PHV66583.1"/>
    </source>
</evidence>
<dbReference type="GO" id="GO:0016887">
    <property type="term" value="F:ATP hydrolysis activity"/>
    <property type="evidence" value="ECO:0007669"/>
    <property type="project" value="InterPro"/>
</dbReference>
<proteinExistence type="predicted"/>
<dbReference type="PANTHER" id="PTHR43394:SF1">
    <property type="entry name" value="ATP-BINDING CASSETTE SUB-FAMILY B MEMBER 10, MITOCHONDRIAL"/>
    <property type="match status" value="1"/>
</dbReference>
<evidence type="ECO:0000259" key="6">
    <source>
        <dbReference type="PROSITE" id="PS50893"/>
    </source>
</evidence>
<dbReference type="GO" id="GO:0005524">
    <property type="term" value="F:ATP binding"/>
    <property type="evidence" value="ECO:0007669"/>
    <property type="project" value="InterPro"/>
</dbReference>
<dbReference type="Pfam" id="PF00664">
    <property type="entry name" value="ABC_membrane"/>
    <property type="match status" value="1"/>
</dbReference>
<dbReference type="GO" id="GO:0015421">
    <property type="term" value="F:ABC-type oligopeptide transporter activity"/>
    <property type="evidence" value="ECO:0007669"/>
    <property type="project" value="TreeGrafter"/>
</dbReference>
<organism evidence="8 9">
    <name type="scientific">Williamsia marianensis</name>
    <dbReference type="NCBI Taxonomy" id="85044"/>
    <lineage>
        <taxon>Bacteria</taxon>
        <taxon>Bacillati</taxon>
        <taxon>Actinomycetota</taxon>
        <taxon>Actinomycetes</taxon>
        <taxon>Mycobacteriales</taxon>
        <taxon>Nocardiaceae</taxon>
        <taxon>Williamsia</taxon>
    </lineage>
</organism>
<keyword evidence="4 5" id="KW-0472">Membrane</keyword>
<evidence type="ECO:0000256" key="4">
    <source>
        <dbReference type="ARBA" id="ARBA00023136"/>
    </source>
</evidence>
<dbReference type="Pfam" id="PF00005">
    <property type="entry name" value="ABC_tran"/>
    <property type="match status" value="1"/>
</dbReference>
<evidence type="ECO:0000313" key="9">
    <source>
        <dbReference type="Proteomes" id="UP000225108"/>
    </source>
</evidence>
<dbReference type="Gene3D" id="3.40.50.300">
    <property type="entry name" value="P-loop containing nucleotide triphosphate hydrolases"/>
    <property type="match status" value="1"/>
</dbReference>
<keyword evidence="3 5" id="KW-1133">Transmembrane helix</keyword>
<dbReference type="PANTHER" id="PTHR43394">
    <property type="entry name" value="ATP-DEPENDENT PERMEASE MDL1, MITOCHONDRIAL"/>
    <property type="match status" value="1"/>
</dbReference>
<evidence type="ECO:0000256" key="5">
    <source>
        <dbReference type="SAM" id="Phobius"/>
    </source>
</evidence>
<gene>
    <name evidence="8" type="ORF">CSW57_09730</name>
</gene>
<protein>
    <submittedName>
        <fullName evidence="8">ABC transporter permease</fullName>
    </submittedName>
</protein>
<dbReference type="Proteomes" id="UP000225108">
    <property type="component" value="Unassembled WGS sequence"/>
</dbReference>
<dbReference type="SUPFAM" id="SSF52540">
    <property type="entry name" value="P-loop containing nucleoside triphosphate hydrolases"/>
    <property type="match status" value="1"/>
</dbReference>
<feature type="transmembrane region" description="Helical" evidence="5">
    <location>
        <begin position="141"/>
        <end position="158"/>
    </location>
</feature>
<dbReference type="AlphaFoldDB" id="A0A2G3PLH1"/>
<dbReference type="InterPro" id="IPR003439">
    <property type="entry name" value="ABC_transporter-like_ATP-bd"/>
</dbReference>
<name>A0A2G3PLH1_WILMA</name>
<dbReference type="PROSITE" id="PS50893">
    <property type="entry name" value="ABC_TRANSPORTER_2"/>
    <property type="match status" value="1"/>
</dbReference>
<accession>A0A2G3PLH1</accession>
<keyword evidence="2 5" id="KW-0812">Transmembrane</keyword>
<dbReference type="CDD" id="cd07346">
    <property type="entry name" value="ABC_6TM_exporters"/>
    <property type="match status" value="1"/>
</dbReference>
<dbReference type="SUPFAM" id="SSF90123">
    <property type="entry name" value="ABC transporter transmembrane region"/>
    <property type="match status" value="1"/>
</dbReference>
<feature type="transmembrane region" description="Helical" evidence="5">
    <location>
        <begin position="246"/>
        <end position="270"/>
    </location>
</feature>
<reference evidence="8 9" key="1">
    <citation type="submission" date="2017-10" db="EMBL/GenBank/DDBJ databases">
        <title>The draft genome sequence of Williamsia sp. BULT 1.1 isolated from the semi-arid grassland soils from South Africa.</title>
        <authorList>
            <person name="Kabwe M.H."/>
            <person name="Govender N."/>
            <person name="Mutseka Lunga P."/>
            <person name="Vikram S."/>
            <person name="Makhalanyane T.P."/>
        </authorList>
    </citation>
    <scope>NUCLEOTIDE SEQUENCE [LARGE SCALE GENOMIC DNA]</scope>
    <source>
        <strain evidence="8 9">BULT 1.1</strain>
    </source>
</reference>
<dbReference type="PROSITE" id="PS50929">
    <property type="entry name" value="ABC_TM1F"/>
    <property type="match status" value="1"/>
</dbReference>
<dbReference type="Gene3D" id="1.20.1560.10">
    <property type="entry name" value="ABC transporter type 1, transmembrane domain"/>
    <property type="match status" value="1"/>
</dbReference>
<feature type="transmembrane region" description="Helical" evidence="5">
    <location>
        <begin position="21"/>
        <end position="49"/>
    </location>
</feature>